<feature type="non-terminal residue" evidence="1">
    <location>
        <position position="164"/>
    </location>
</feature>
<accession>A0A9N9HPL0</accession>
<organism evidence="1 2">
    <name type="scientific">Funneliformis caledonium</name>
    <dbReference type="NCBI Taxonomy" id="1117310"/>
    <lineage>
        <taxon>Eukaryota</taxon>
        <taxon>Fungi</taxon>
        <taxon>Fungi incertae sedis</taxon>
        <taxon>Mucoromycota</taxon>
        <taxon>Glomeromycotina</taxon>
        <taxon>Glomeromycetes</taxon>
        <taxon>Glomerales</taxon>
        <taxon>Glomeraceae</taxon>
        <taxon>Funneliformis</taxon>
    </lineage>
</organism>
<dbReference type="Proteomes" id="UP000789570">
    <property type="component" value="Unassembled WGS sequence"/>
</dbReference>
<name>A0A9N9HPL0_9GLOM</name>
<gene>
    <name evidence="1" type="ORF">FCALED_LOCUS13397</name>
</gene>
<reference evidence="1" key="1">
    <citation type="submission" date="2021-06" db="EMBL/GenBank/DDBJ databases">
        <authorList>
            <person name="Kallberg Y."/>
            <person name="Tangrot J."/>
            <person name="Rosling A."/>
        </authorList>
    </citation>
    <scope>NUCLEOTIDE SEQUENCE</scope>
    <source>
        <strain evidence="1">UK204</strain>
    </source>
</reference>
<proteinExistence type="predicted"/>
<dbReference type="EMBL" id="CAJVPQ010007681">
    <property type="protein sequence ID" value="CAG8699407.1"/>
    <property type="molecule type" value="Genomic_DNA"/>
</dbReference>
<protein>
    <submittedName>
        <fullName evidence="1">2804_t:CDS:1</fullName>
    </submittedName>
</protein>
<comment type="caution">
    <text evidence="1">The sequence shown here is derived from an EMBL/GenBank/DDBJ whole genome shotgun (WGS) entry which is preliminary data.</text>
</comment>
<sequence length="164" mass="19130">MENSLNEEELHENENIDESQKIANQTYVKTSCASAISLSIYIALSDTSNRRPLSDERYELNDSTRMKNCGRNKEDAMHNKRTCNEIYQTYNVHSIAKFILHNSPSGALDERAEAFWLHVIHENKKNQIGVGYYCQEFWLSMDRLRRNKKDEISFQALSNVAHRN</sequence>
<evidence type="ECO:0000313" key="1">
    <source>
        <dbReference type="EMBL" id="CAG8699407.1"/>
    </source>
</evidence>
<dbReference type="AlphaFoldDB" id="A0A9N9HPL0"/>
<evidence type="ECO:0000313" key="2">
    <source>
        <dbReference type="Proteomes" id="UP000789570"/>
    </source>
</evidence>
<keyword evidence="2" id="KW-1185">Reference proteome</keyword>